<dbReference type="InterPro" id="IPR039425">
    <property type="entry name" value="RNA_pol_sigma-70-like"/>
</dbReference>
<dbReference type="NCBIfam" id="TIGR02937">
    <property type="entry name" value="sigma70-ECF"/>
    <property type="match status" value="1"/>
</dbReference>
<evidence type="ECO:0000256" key="2">
    <source>
        <dbReference type="ARBA" id="ARBA00023082"/>
    </source>
</evidence>
<dbReference type="EMBL" id="DSOK01000047">
    <property type="protein sequence ID" value="HEN14128.1"/>
    <property type="molecule type" value="Genomic_DNA"/>
</dbReference>
<evidence type="ECO:0000259" key="5">
    <source>
        <dbReference type="Pfam" id="PF04542"/>
    </source>
</evidence>
<gene>
    <name evidence="6" type="ORF">ENQ76_01495</name>
</gene>
<name>A0A7C2NSZ4_9PLAN</name>
<dbReference type="AlphaFoldDB" id="A0A7C2NSZ4"/>
<keyword evidence="3" id="KW-0238">DNA-binding</keyword>
<comment type="caution">
    <text evidence="6">The sequence shown here is derived from an EMBL/GenBank/DDBJ whole genome shotgun (WGS) entry which is preliminary data.</text>
</comment>
<dbReference type="InterPro" id="IPR013325">
    <property type="entry name" value="RNA_pol_sigma_r2"/>
</dbReference>
<dbReference type="InterPro" id="IPR014284">
    <property type="entry name" value="RNA_pol_sigma-70_dom"/>
</dbReference>
<dbReference type="Pfam" id="PF04542">
    <property type="entry name" value="Sigma70_r2"/>
    <property type="match status" value="1"/>
</dbReference>
<dbReference type="SUPFAM" id="SSF88946">
    <property type="entry name" value="Sigma2 domain of RNA polymerase sigma factors"/>
    <property type="match status" value="1"/>
</dbReference>
<dbReference type="Gene3D" id="1.10.1740.10">
    <property type="match status" value="1"/>
</dbReference>
<proteinExistence type="predicted"/>
<reference evidence="6" key="1">
    <citation type="journal article" date="2020" name="mSystems">
        <title>Genome- and Community-Level Interaction Insights into Carbon Utilization and Element Cycling Functions of Hydrothermarchaeota in Hydrothermal Sediment.</title>
        <authorList>
            <person name="Zhou Z."/>
            <person name="Liu Y."/>
            <person name="Xu W."/>
            <person name="Pan J."/>
            <person name="Luo Z.H."/>
            <person name="Li M."/>
        </authorList>
    </citation>
    <scope>NUCLEOTIDE SEQUENCE [LARGE SCALE GENOMIC DNA]</scope>
    <source>
        <strain evidence="6">SpSt-339</strain>
    </source>
</reference>
<evidence type="ECO:0000256" key="3">
    <source>
        <dbReference type="ARBA" id="ARBA00023125"/>
    </source>
</evidence>
<dbReference type="GO" id="GO:0003677">
    <property type="term" value="F:DNA binding"/>
    <property type="evidence" value="ECO:0007669"/>
    <property type="project" value="UniProtKB-KW"/>
</dbReference>
<evidence type="ECO:0000256" key="1">
    <source>
        <dbReference type="ARBA" id="ARBA00023015"/>
    </source>
</evidence>
<protein>
    <submittedName>
        <fullName evidence="6">Sigma-70 family RNA polymerase sigma factor</fullName>
    </submittedName>
</protein>
<keyword evidence="1" id="KW-0805">Transcription regulation</keyword>
<evidence type="ECO:0000256" key="4">
    <source>
        <dbReference type="ARBA" id="ARBA00023163"/>
    </source>
</evidence>
<evidence type="ECO:0000313" key="6">
    <source>
        <dbReference type="EMBL" id="HEN14128.1"/>
    </source>
</evidence>
<keyword evidence="2" id="KW-0731">Sigma factor</keyword>
<keyword evidence="4" id="KW-0804">Transcription</keyword>
<dbReference type="PANTHER" id="PTHR43133:SF8">
    <property type="entry name" value="RNA POLYMERASE SIGMA FACTOR HI_1459-RELATED"/>
    <property type="match status" value="1"/>
</dbReference>
<sequence length="223" mass="25196">MHVRIPLSGTIPQDFLKDSAFPRQVAVRGANWPTTSVRLVAAMRGPDEVTAWERFSTEYGPALFQFCTQRGLQPADAEDVVQTVFLGVHKRSVSFDQTVDRGRFRSWLSTIALRVIWKLRQRSLTAPLALMDPVELEGTVVAQQELLEEINACVLDLAIEQVRPEFHPEVWSAFAAIWSHGERPQAVAARLGKSTGWVYNAKFRVLQRLKEIVGRMAQDLDEL</sequence>
<organism evidence="6">
    <name type="scientific">Schlesneria paludicola</name>
    <dbReference type="NCBI Taxonomy" id="360056"/>
    <lineage>
        <taxon>Bacteria</taxon>
        <taxon>Pseudomonadati</taxon>
        <taxon>Planctomycetota</taxon>
        <taxon>Planctomycetia</taxon>
        <taxon>Planctomycetales</taxon>
        <taxon>Planctomycetaceae</taxon>
        <taxon>Schlesneria</taxon>
    </lineage>
</organism>
<dbReference type="GO" id="GO:0006352">
    <property type="term" value="P:DNA-templated transcription initiation"/>
    <property type="evidence" value="ECO:0007669"/>
    <property type="project" value="InterPro"/>
</dbReference>
<feature type="domain" description="RNA polymerase sigma-70 region 2" evidence="5">
    <location>
        <begin position="57"/>
        <end position="116"/>
    </location>
</feature>
<dbReference type="GO" id="GO:0016987">
    <property type="term" value="F:sigma factor activity"/>
    <property type="evidence" value="ECO:0007669"/>
    <property type="project" value="UniProtKB-KW"/>
</dbReference>
<dbReference type="InterPro" id="IPR007627">
    <property type="entry name" value="RNA_pol_sigma70_r2"/>
</dbReference>
<dbReference type="PANTHER" id="PTHR43133">
    <property type="entry name" value="RNA POLYMERASE ECF-TYPE SIGMA FACTO"/>
    <property type="match status" value="1"/>
</dbReference>
<accession>A0A7C2NSZ4</accession>